<dbReference type="PANTHER" id="PTHR15074:SF0">
    <property type="entry name" value="METHYL-CPG-BINDING DOMAIN PROTEIN 4-LIKE PROTEIN"/>
    <property type="match status" value="1"/>
</dbReference>
<dbReference type="EMBL" id="CAWUPB010000903">
    <property type="protein sequence ID" value="CAK7328815.1"/>
    <property type="molecule type" value="Genomic_DNA"/>
</dbReference>
<dbReference type="GO" id="GO:0003824">
    <property type="term" value="F:catalytic activity"/>
    <property type="evidence" value="ECO:0007669"/>
    <property type="project" value="InterPro"/>
</dbReference>
<dbReference type="FunFam" id="1.10.340.30:FF:000007">
    <property type="entry name" value="Methyl-CpG-binding domain protein 4"/>
    <property type="match status" value="1"/>
</dbReference>
<comment type="subcellular location">
    <subcellularLocation>
        <location evidence="1">Nucleus</location>
    </subcellularLocation>
</comment>
<organism evidence="4 5">
    <name type="scientific">Dovyalis caffra</name>
    <dbReference type="NCBI Taxonomy" id="77055"/>
    <lineage>
        <taxon>Eukaryota</taxon>
        <taxon>Viridiplantae</taxon>
        <taxon>Streptophyta</taxon>
        <taxon>Embryophyta</taxon>
        <taxon>Tracheophyta</taxon>
        <taxon>Spermatophyta</taxon>
        <taxon>Magnoliopsida</taxon>
        <taxon>eudicotyledons</taxon>
        <taxon>Gunneridae</taxon>
        <taxon>Pentapetalae</taxon>
        <taxon>rosids</taxon>
        <taxon>fabids</taxon>
        <taxon>Malpighiales</taxon>
        <taxon>Salicaceae</taxon>
        <taxon>Flacourtieae</taxon>
        <taxon>Dovyalis</taxon>
    </lineage>
</organism>
<feature type="region of interest" description="Disordered" evidence="3">
    <location>
        <begin position="1"/>
        <end position="20"/>
    </location>
</feature>
<keyword evidence="5" id="KW-1185">Reference proteome</keyword>
<dbReference type="InterPro" id="IPR045138">
    <property type="entry name" value="MeCP2/MBD4"/>
</dbReference>
<evidence type="ECO:0000256" key="3">
    <source>
        <dbReference type="SAM" id="MobiDB-lite"/>
    </source>
</evidence>
<dbReference type="GO" id="GO:0005634">
    <property type="term" value="C:nucleus"/>
    <property type="evidence" value="ECO:0007669"/>
    <property type="project" value="UniProtKB-SubCell"/>
</dbReference>
<dbReference type="PANTHER" id="PTHR15074">
    <property type="entry name" value="METHYL-CPG-BINDING PROTEIN"/>
    <property type="match status" value="1"/>
</dbReference>
<dbReference type="Proteomes" id="UP001314170">
    <property type="component" value="Unassembled WGS sequence"/>
</dbReference>
<evidence type="ECO:0000256" key="2">
    <source>
        <dbReference type="ARBA" id="ARBA00023242"/>
    </source>
</evidence>
<proteinExistence type="predicted"/>
<evidence type="ECO:0008006" key="6">
    <source>
        <dbReference type="Google" id="ProtNLM"/>
    </source>
</evidence>
<comment type="caution">
    <text evidence="4">The sequence shown here is derived from an EMBL/GenBank/DDBJ whole genome shotgun (WGS) entry which is preliminary data.</text>
</comment>
<name>A0AAV1R720_9ROSI</name>
<sequence length="313" mass="35775">MEDGADKKRAREEKQLNQEENVILLNGYKKKKDFECTDGIEEEGYGRKRGEILQDEKDRRAKEIANRVEMLSRFEYTGGCGKVEGPGHASSSSSSSIRLSIKKVEKGRGQKKMKNKITQLTASQKRDVAYLRRSPDNNWVPPKSPHKLLQENHAHDPWRVVVICMLLNCTSGAQVKPLLNDFFALCPDAKTTIDVANKKISELTKSLGLQNKRAAAIKLFSEEYLKEGWTHVTYLPGVGKYAADAYAIFCTGNWHRVVPNDHKLNEYWEFLWREFVRKALGDGKGVIGLVNSQFLLLRHYYMFIGKFYMVVVI</sequence>
<dbReference type="SUPFAM" id="SSF48150">
    <property type="entry name" value="DNA-glycosylase"/>
    <property type="match status" value="1"/>
</dbReference>
<feature type="compositionally biased region" description="Basic and acidic residues" evidence="3">
    <location>
        <begin position="1"/>
        <end position="17"/>
    </location>
</feature>
<accession>A0AAV1R720</accession>
<gene>
    <name evidence="4" type="ORF">DCAF_LOCUS6558</name>
</gene>
<protein>
    <recommendedName>
        <fullName evidence="6">HhH-GPD domain-containing protein</fullName>
    </recommendedName>
</protein>
<dbReference type="AlphaFoldDB" id="A0AAV1R720"/>
<dbReference type="GO" id="GO:0003677">
    <property type="term" value="F:DNA binding"/>
    <property type="evidence" value="ECO:0007669"/>
    <property type="project" value="InterPro"/>
</dbReference>
<dbReference type="InterPro" id="IPR011257">
    <property type="entry name" value="DNA_glycosylase"/>
</dbReference>
<dbReference type="GO" id="GO:0006281">
    <property type="term" value="P:DNA repair"/>
    <property type="evidence" value="ECO:0007669"/>
    <property type="project" value="InterPro"/>
</dbReference>
<evidence type="ECO:0000256" key="1">
    <source>
        <dbReference type="ARBA" id="ARBA00004123"/>
    </source>
</evidence>
<keyword evidence="2" id="KW-0539">Nucleus</keyword>
<reference evidence="4 5" key="1">
    <citation type="submission" date="2024-01" db="EMBL/GenBank/DDBJ databases">
        <authorList>
            <person name="Waweru B."/>
        </authorList>
    </citation>
    <scope>NUCLEOTIDE SEQUENCE [LARGE SCALE GENOMIC DNA]</scope>
</reference>
<evidence type="ECO:0000313" key="4">
    <source>
        <dbReference type="EMBL" id="CAK7328815.1"/>
    </source>
</evidence>
<evidence type="ECO:0000313" key="5">
    <source>
        <dbReference type="Proteomes" id="UP001314170"/>
    </source>
</evidence>
<dbReference type="Gene3D" id="1.10.340.30">
    <property type="entry name" value="Hypothetical protein, domain 2"/>
    <property type="match status" value="1"/>
</dbReference>